<feature type="domain" description="DUF7869" evidence="1">
    <location>
        <begin position="216"/>
        <end position="325"/>
    </location>
</feature>
<name>A0A2N1MAU4_9GLOM</name>
<gene>
    <name evidence="2" type="ORF">RhiirC2_795813</name>
</gene>
<proteinExistence type="predicted"/>
<dbReference type="InterPro" id="IPR057191">
    <property type="entry name" value="DUF7869"/>
</dbReference>
<dbReference type="PANTHER" id="PTHR34415:SF1">
    <property type="entry name" value="INTEGRASE CATALYTIC DOMAIN-CONTAINING PROTEIN"/>
    <property type="match status" value="1"/>
</dbReference>
<protein>
    <recommendedName>
        <fullName evidence="1">DUF7869 domain-containing protein</fullName>
    </recommendedName>
</protein>
<evidence type="ECO:0000313" key="2">
    <source>
        <dbReference type="EMBL" id="PKK58758.1"/>
    </source>
</evidence>
<dbReference type="AlphaFoldDB" id="A0A2N1MAU4"/>
<dbReference type="Proteomes" id="UP000233469">
    <property type="component" value="Unassembled WGS sequence"/>
</dbReference>
<organism evidence="2 3">
    <name type="scientific">Rhizophagus irregularis</name>
    <dbReference type="NCBI Taxonomy" id="588596"/>
    <lineage>
        <taxon>Eukaryota</taxon>
        <taxon>Fungi</taxon>
        <taxon>Fungi incertae sedis</taxon>
        <taxon>Mucoromycota</taxon>
        <taxon>Glomeromycotina</taxon>
        <taxon>Glomeromycetes</taxon>
        <taxon>Glomerales</taxon>
        <taxon>Glomeraceae</taxon>
        <taxon>Rhizophagus</taxon>
    </lineage>
</organism>
<evidence type="ECO:0000259" key="1">
    <source>
        <dbReference type="Pfam" id="PF25273"/>
    </source>
</evidence>
<sequence length="337" mass="39105">MYGNKGRKSYHALTFETILNVLKFIINFANIHGLPSPGRNFCDNTLAITFLLANESYAGLYRLYDLTTDLEHSISRWSFLRIWKKYVFEIKFLSSRSDLCTLCKIMRFNSQLWHINERDSKVLEWNKHILWANEERNYYKKCITDTKNQLLQFNLSELKRSGNPNSLEIENHISWDFAEAVNLSHSSQQEVINLYYLDPFFSSHRGKYLFLEFAKKLFLNSENVGKGADAVISLVHHYFENFGLGEKNVIIHADNCSGQNKNNAMIQYLVWRVISGLHNRIKYCFIVAGHTKFSPDGFFGLIKLKLRKSEVQNLSDLVHVIHDSTFGGITNSTTTSF</sequence>
<dbReference type="PANTHER" id="PTHR34415">
    <property type="entry name" value="INTEGRASE CATALYTIC DOMAIN-CONTAINING PROTEIN"/>
    <property type="match status" value="1"/>
</dbReference>
<reference evidence="2 3" key="1">
    <citation type="submission" date="2016-04" db="EMBL/GenBank/DDBJ databases">
        <title>Genome analyses suggest a sexual origin of heterokaryosis in a supposedly ancient asexual fungus.</title>
        <authorList>
            <person name="Ropars J."/>
            <person name="Sedzielewska K."/>
            <person name="Noel J."/>
            <person name="Charron P."/>
            <person name="Farinelli L."/>
            <person name="Marton T."/>
            <person name="Kruger M."/>
            <person name="Pelin A."/>
            <person name="Brachmann A."/>
            <person name="Corradi N."/>
        </authorList>
    </citation>
    <scope>NUCLEOTIDE SEQUENCE [LARGE SCALE GENOMIC DNA]</scope>
    <source>
        <strain evidence="2 3">C2</strain>
    </source>
</reference>
<dbReference type="VEuPathDB" id="FungiDB:RhiirA1_517413"/>
<dbReference type="Pfam" id="PF25273">
    <property type="entry name" value="DUF7869"/>
    <property type="match status" value="1"/>
</dbReference>
<dbReference type="VEuPathDB" id="FungiDB:FUN_022696"/>
<accession>A0A2N1MAU4</accession>
<evidence type="ECO:0000313" key="3">
    <source>
        <dbReference type="Proteomes" id="UP000233469"/>
    </source>
</evidence>
<comment type="caution">
    <text evidence="2">The sequence shown here is derived from an EMBL/GenBank/DDBJ whole genome shotgun (WGS) entry which is preliminary data.</text>
</comment>
<reference evidence="2 3" key="2">
    <citation type="submission" date="2017-10" db="EMBL/GenBank/DDBJ databases">
        <title>Extensive intraspecific genome diversity in a model arbuscular mycorrhizal fungus.</title>
        <authorList>
            <person name="Chen E.C.H."/>
            <person name="Morin E."/>
            <person name="Baudet D."/>
            <person name="Noel J."/>
            <person name="Ndikumana S."/>
            <person name="Charron P."/>
            <person name="St-Onge C."/>
            <person name="Giorgi J."/>
            <person name="Grigoriev I.V."/>
            <person name="Roux C."/>
            <person name="Martin F.M."/>
            <person name="Corradi N."/>
        </authorList>
    </citation>
    <scope>NUCLEOTIDE SEQUENCE [LARGE SCALE GENOMIC DNA]</scope>
    <source>
        <strain evidence="2 3">C2</strain>
    </source>
</reference>
<dbReference type="EMBL" id="LLXL01003399">
    <property type="protein sequence ID" value="PKK58758.1"/>
    <property type="molecule type" value="Genomic_DNA"/>
</dbReference>